<feature type="domain" description="Rhodanese" evidence="3">
    <location>
        <begin position="182"/>
        <end position="298"/>
    </location>
</feature>
<evidence type="ECO:0000256" key="2">
    <source>
        <dbReference type="RuleBase" id="RU000507"/>
    </source>
</evidence>
<gene>
    <name evidence="4" type="ORF">LBV24_12580</name>
</gene>
<dbReference type="SUPFAM" id="SSF52821">
    <property type="entry name" value="Rhodanese/Cell cycle control phosphatase"/>
    <property type="match status" value="2"/>
</dbReference>
<dbReference type="Proteomes" id="UP001198402">
    <property type="component" value="Unassembled WGS sequence"/>
</dbReference>
<dbReference type="PROSITE" id="PS00683">
    <property type="entry name" value="RHODANESE_2"/>
    <property type="match status" value="1"/>
</dbReference>
<dbReference type="CDD" id="cd01449">
    <property type="entry name" value="TST_Repeat_2"/>
    <property type="match status" value="1"/>
</dbReference>
<evidence type="ECO:0000313" key="5">
    <source>
        <dbReference type="Proteomes" id="UP001198402"/>
    </source>
</evidence>
<dbReference type="InterPro" id="IPR036873">
    <property type="entry name" value="Rhodanese-like_dom_sf"/>
</dbReference>
<dbReference type="PROSITE" id="PS51257">
    <property type="entry name" value="PROKAR_LIPOPROTEIN"/>
    <property type="match status" value="1"/>
</dbReference>
<dbReference type="PROSITE" id="PS50206">
    <property type="entry name" value="RHODANESE_3"/>
    <property type="match status" value="2"/>
</dbReference>
<dbReference type="InterPro" id="IPR001307">
    <property type="entry name" value="Thiosulphate_STrfase_CS"/>
</dbReference>
<keyword evidence="1" id="KW-0677">Repeat</keyword>
<keyword evidence="5" id="KW-1185">Reference proteome</keyword>
<keyword evidence="2" id="KW-0808">Transferase</keyword>
<dbReference type="PANTHER" id="PTHR43855">
    <property type="entry name" value="THIOSULFATE SULFURTRANSFERASE"/>
    <property type="match status" value="1"/>
</dbReference>
<feature type="domain" description="Rhodanese" evidence="3">
    <location>
        <begin position="43"/>
        <end position="151"/>
    </location>
</feature>
<sequence length="303" mass="35254">MSWKNSVLIFIIFLSCQKNQDKALFEDSHNYLIEAVELKPLINKSNIKILDFRKREDYENSHIIGALHITRNDIEDKSYPYSGMMAKKEQMESLLSNLGINNNDTIIIYDDNGMCEASRLWWILQNYNYDNVKILHGGLAGWENINGETTMEGTEVSKSNFRFNETPYMKYYVSKNQVYEALQRNTVIIDTRNNDEFTGKYHKKGAKKPGRIPNSINIDWAININYDGNKRLKPIEELETIYNKLNINKSDSIILYCHSGVRSANTTFVLTELLGYKNVMNYDGSWTEWSHFNDLPSESDHIQ</sequence>
<evidence type="ECO:0000313" key="4">
    <source>
        <dbReference type="EMBL" id="MCA0154059.1"/>
    </source>
</evidence>
<dbReference type="EMBL" id="JAIUJS010000007">
    <property type="protein sequence ID" value="MCA0154059.1"/>
    <property type="molecule type" value="Genomic_DNA"/>
</dbReference>
<name>A0ABS7Y292_9FLAO</name>
<comment type="caution">
    <text evidence="4">The sequence shown here is derived from an EMBL/GenBank/DDBJ whole genome shotgun (WGS) entry which is preliminary data.</text>
</comment>
<organism evidence="4 5">
    <name type="scientific">Winogradskyella vincentii</name>
    <dbReference type="NCBI Taxonomy" id="2877122"/>
    <lineage>
        <taxon>Bacteria</taxon>
        <taxon>Pseudomonadati</taxon>
        <taxon>Bacteroidota</taxon>
        <taxon>Flavobacteriia</taxon>
        <taxon>Flavobacteriales</taxon>
        <taxon>Flavobacteriaceae</taxon>
        <taxon>Winogradskyella</taxon>
    </lineage>
</organism>
<accession>A0ABS7Y292</accession>
<reference evidence="5" key="1">
    <citation type="submission" date="2023-07" db="EMBL/GenBank/DDBJ databases">
        <authorList>
            <person name="Yue Y."/>
        </authorList>
    </citation>
    <scope>NUCLEOTIDE SEQUENCE [LARGE SCALE GENOMIC DNA]</scope>
    <source>
        <strain evidence="5">2Y89</strain>
    </source>
</reference>
<proteinExistence type="predicted"/>
<evidence type="ECO:0000259" key="3">
    <source>
        <dbReference type="PROSITE" id="PS50206"/>
    </source>
</evidence>
<dbReference type="InterPro" id="IPR001763">
    <property type="entry name" value="Rhodanese-like_dom"/>
</dbReference>
<protein>
    <recommendedName>
        <fullName evidence="2">Sulfurtransferase</fullName>
    </recommendedName>
</protein>
<dbReference type="PANTHER" id="PTHR43855:SF1">
    <property type="entry name" value="THIOSULFATE SULFURTRANSFERASE"/>
    <property type="match status" value="1"/>
</dbReference>
<dbReference type="Pfam" id="PF00581">
    <property type="entry name" value="Rhodanese"/>
    <property type="match status" value="2"/>
</dbReference>
<dbReference type="CDD" id="cd01448">
    <property type="entry name" value="TST_Repeat_1"/>
    <property type="match status" value="1"/>
</dbReference>
<dbReference type="RefSeq" id="WP_224479010.1">
    <property type="nucleotide sequence ID" value="NZ_JAIUJS010000007.1"/>
</dbReference>
<dbReference type="InterPro" id="IPR051126">
    <property type="entry name" value="Thiosulfate_sulfurtransferase"/>
</dbReference>
<dbReference type="SMART" id="SM00450">
    <property type="entry name" value="RHOD"/>
    <property type="match status" value="2"/>
</dbReference>
<dbReference type="Gene3D" id="3.40.250.10">
    <property type="entry name" value="Rhodanese-like domain"/>
    <property type="match status" value="2"/>
</dbReference>
<evidence type="ECO:0000256" key="1">
    <source>
        <dbReference type="ARBA" id="ARBA00022737"/>
    </source>
</evidence>